<dbReference type="EMBL" id="BSSD01000001">
    <property type="protein sequence ID" value="GLW90291.1"/>
    <property type="molecule type" value="Genomic_DNA"/>
</dbReference>
<dbReference type="SUPFAM" id="SSF47413">
    <property type="entry name" value="lambda repressor-like DNA-binding domains"/>
    <property type="match status" value="1"/>
</dbReference>
<dbReference type="InterPro" id="IPR010982">
    <property type="entry name" value="Lambda_DNA-bd_dom_sf"/>
</dbReference>
<sequence length="285" mass="32083">MPTNHRGSRPATSLRTWILGREIRRIMTDAGHTNNHLASLLGWLPSTLSRYVNGQRHIPPADLVHLLIACGHTDRSDRDQLLALAADHQTPRHWHDHRAIGLYANTLTDLEHDSTAITYYSPMSLPDIVHTPDYYRALLAASPLVSADTIPARIATHRARRQLFVRKTPPALTVILSNLAFFTAANREKVFHDQLQHLYTLASSPSISIRVLNLPTLASPHLTTPFQLLHTTSRRAVLHLPTHTANLYTEDPHTIRTYETLLTDLAHQSRPIGTLTDHRPQRIPA</sequence>
<dbReference type="RefSeq" id="WP_285608172.1">
    <property type="nucleotide sequence ID" value="NZ_BSSD01000001.1"/>
</dbReference>
<dbReference type="CDD" id="cd00093">
    <property type="entry name" value="HTH_XRE"/>
    <property type="match status" value="1"/>
</dbReference>
<name>A0A9W6V8T0_9PSEU</name>
<dbReference type="InterPro" id="IPR001387">
    <property type="entry name" value="Cro/C1-type_HTH"/>
</dbReference>
<evidence type="ECO:0000259" key="1">
    <source>
        <dbReference type="Pfam" id="PF19054"/>
    </source>
</evidence>
<feature type="domain" description="DUF5753" evidence="1">
    <location>
        <begin position="106"/>
        <end position="269"/>
    </location>
</feature>
<reference evidence="2" key="1">
    <citation type="submission" date="2023-02" db="EMBL/GenBank/DDBJ databases">
        <title>Actinokineospora globicatena NBRC 15670.</title>
        <authorList>
            <person name="Ichikawa N."/>
            <person name="Sato H."/>
            <person name="Tonouchi N."/>
        </authorList>
    </citation>
    <scope>NUCLEOTIDE SEQUENCE</scope>
    <source>
        <strain evidence="2">NBRC 15670</strain>
    </source>
</reference>
<evidence type="ECO:0000313" key="2">
    <source>
        <dbReference type="EMBL" id="GLW90291.1"/>
    </source>
</evidence>
<dbReference type="Proteomes" id="UP001165042">
    <property type="component" value="Unassembled WGS sequence"/>
</dbReference>
<evidence type="ECO:0000313" key="3">
    <source>
        <dbReference type="Proteomes" id="UP001165042"/>
    </source>
</evidence>
<proteinExistence type="predicted"/>
<dbReference type="Pfam" id="PF19054">
    <property type="entry name" value="DUF5753"/>
    <property type="match status" value="1"/>
</dbReference>
<gene>
    <name evidence="2" type="ORF">Aglo03_11070</name>
</gene>
<dbReference type="InterPro" id="IPR043917">
    <property type="entry name" value="DUF5753"/>
</dbReference>
<dbReference type="GO" id="GO:0003677">
    <property type="term" value="F:DNA binding"/>
    <property type="evidence" value="ECO:0007669"/>
    <property type="project" value="InterPro"/>
</dbReference>
<keyword evidence="3" id="KW-1185">Reference proteome</keyword>
<dbReference type="Gene3D" id="1.10.260.40">
    <property type="entry name" value="lambda repressor-like DNA-binding domains"/>
    <property type="match status" value="1"/>
</dbReference>
<dbReference type="Pfam" id="PF13560">
    <property type="entry name" value="HTH_31"/>
    <property type="match status" value="1"/>
</dbReference>
<comment type="caution">
    <text evidence="2">The sequence shown here is derived from an EMBL/GenBank/DDBJ whole genome shotgun (WGS) entry which is preliminary data.</text>
</comment>
<organism evidence="2 3">
    <name type="scientific">Actinokineospora globicatena</name>
    <dbReference type="NCBI Taxonomy" id="103729"/>
    <lineage>
        <taxon>Bacteria</taxon>
        <taxon>Bacillati</taxon>
        <taxon>Actinomycetota</taxon>
        <taxon>Actinomycetes</taxon>
        <taxon>Pseudonocardiales</taxon>
        <taxon>Pseudonocardiaceae</taxon>
        <taxon>Actinokineospora</taxon>
    </lineage>
</organism>
<protein>
    <recommendedName>
        <fullName evidence="1">DUF5753 domain-containing protein</fullName>
    </recommendedName>
</protein>
<dbReference type="AlphaFoldDB" id="A0A9W6V8T0"/>
<accession>A0A9W6V8T0</accession>